<dbReference type="FunCoup" id="A0A4R2PSE7">
    <property type="interactions" value="41"/>
</dbReference>
<evidence type="ECO:0000313" key="14">
    <source>
        <dbReference type="Proteomes" id="UP000295399"/>
    </source>
</evidence>
<dbReference type="InterPro" id="IPR001650">
    <property type="entry name" value="Helicase_C-like"/>
</dbReference>
<dbReference type="Pfam" id="PF00270">
    <property type="entry name" value="DEAD"/>
    <property type="match status" value="1"/>
</dbReference>
<keyword evidence="8" id="KW-0413">Isomerase</keyword>
<evidence type="ECO:0000256" key="2">
    <source>
        <dbReference type="ARBA" id="ARBA00022763"/>
    </source>
</evidence>
<dbReference type="PIRSF" id="PIRSF037307">
    <property type="entry name" value="Lhr-like_helic_prd"/>
    <property type="match status" value="1"/>
</dbReference>
<evidence type="ECO:0000313" key="13">
    <source>
        <dbReference type="EMBL" id="TCP37878.1"/>
    </source>
</evidence>
<dbReference type="InParanoid" id="A0A4R2PSE7"/>
<dbReference type="GO" id="GO:0005524">
    <property type="term" value="F:ATP binding"/>
    <property type="evidence" value="ECO:0007669"/>
    <property type="project" value="UniProtKB-KW"/>
</dbReference>
<protein>
    <submittedName>
        <fullName evidence="13">ATP-dependent Lhr-like helicase</fullName>
    </submittedName>
</protein>
<accession>A0A4R2PSE7</accession>
<dbReference type="NCBIfam" id="TIGR04121">
    <property type="entry name" value="DEXH_lig_assoc"/>
    <property type="match status" value="1"/>
</dbReference>
<dbReference type="GO" id="GO:0004386">
    <property type="term" value="F:helicase activity"/>
    <property type="evidence" value="ECO:0007669"/>
    <property type="project" value="UniProtKB-KW"/>
</dbReference>
<dbReference type="InterPro" id="IPR027417">
    <property type="entry name" value="P-loop_NTPase"/>
</dbReference>
<dbReference type="GO" id="GO:0006281">
    <property type="term" value="P:DNA repair"/>
    <property type="evidence" value="ECO:0007669"/>
    <property type="project" value="UniProtKB-KW"/>
</dbReference>
<dbReference type="Pfam" id="PF08494">
    <property type="entry name" value="DEAD_assoc"/>
    <property type="match status" value="1"/>
</dbReference>
<dbReference type="InterPro" id="IPR017170">
    <property type="entry name" value="Lhr-like"/>
</dbReference>
<dbReference type="PROSITE" id="PS51192">
    <property type="entry name" value="HELICASE_ATP_BIND_1"/>
    <property type="match status" value="1"/>
</dbReference>
<keyword evidence="14" id="KW-1185">Reference proteome</keyword>
<dbReference type="Pfam" id="PF00271">
    <property type="entry name" value="Helicase_C"/>
    <property type="match status" value="1"/>
</dbReference>
<keyword evidence="4 13" id="KW-0347">Helicase</keyword>
<dbReference type="InterPro" id="IPR013701">
    <property type="entry name" value="Lhr-like_DEAD/DEAH_assoc"/>
</dbReference>
<proteinExistence type="inferred from homology"/>
<dbReference type="Gene3D" id="3.40.50.300">
    <property type="entry name" value="P-loop containing nucleotide triphosphate hydrolases"/>
    <property type="match status" value="2"/>
</dbReference>
<evidence type="ECO:0000259" key="11">
    <source>
        <dbReference type="PROSITE" id="PS51192"/>
    </source>
</evidence>
<dbReference type="RefSeq" id="WP_132707534.1">
    <property type="nucleotide sequence ID" value="NZ_JACIGF010000002.1"/>
</dbReference>
<keyword evidence="1" id="KW-0547">Nucleotide-binding</keyword>
<evidence type="ECO:0000256" key="9">
    <source>
        <dbReference type="ARBA" id="ARBA00093467"/>
    </source>
</evidence>
<keyword evidence="5" id="KW-0067">ATP-binding</keyword>
<evidence type="ECO:0000256" key="8">
    <source>
        <dbReference type="ARBA" id="ARBA00023235"/>
    </source>
</evidence>
<name>A0A4R2PSE7_RHOSA</name>
<dbReference type="InterPro" id="IPR052511">
    <property type="entry name" value="ATP-dep_Helicase"/>
</dbReference>
<organism evidence="13 14">
    <name type="scientific">Rhodothalassium salexigens DSM 2132</name>
    <dbReference type="NCBI Taxonomy" id="1188247"/>
    <lineage>
        <taxon>Bacteria</taxon>
        <taxon>Pseudomonadati</taxon>
        <taxon>Pseudomonadota</taxon>
        <taxon>Alphaproteobacteria</taxon>
        <taxon>Rhodothalassiales</taxon>
        <taxon>Rhodothalassiaceae</taxon>
        <taxon>Rhodothalassium</taxon>
    </lineage>
</organism>
<keyword evidence="7" id="KW-0234">DNA repair</keyword>
<dbReference type="InterPro" id="IPR026362">
    <property type="entry name" value="DEXH_lig_assoc"/>
</dbReference>
<dbReference type="PANTHER" id="PTHR47962">
    <property type="entry name" value="ATP-DEPENDENT HELICASE LHR-RELATED-RELATED"/>
    <property type="match status" value="1"/>
</dbReference>
<evidence type="ECO:0000259" key="12">
    <source>
        <dbReference type="PROSITE" id="PS51194"/>
    </source>
</evidence>
<feature type="region of interest" description="Disordered" evidence="10">
    <location>
        <begin position="105"/>
        <end position="128"/>
    </location>
</feature>
<keyword evidence="3" id="KW-0378">Hydrolase</keyword>
<evidence type="ECO:0000256" key="3">
    <source>
        <dbReference type="ARBA" id="ARBA00022801"/>
    </source>
</evidence>
<dbReference type="PANTHER" id="PTHR47962:SF3">
    <property type="entry name" value="LARGE ATP-DEPENDENT HELICASE-RELATED PROTEIN"/>
    <property type="match status" value="1"/>
</dbReference>
<reference evidence="13 14" key="1">
    <citation type="submission" date="2019-03" db="EMBL/GenBank/DDBJ databases">
        <title>Genomic Encyclopedia of Type Strains, Phase IV (KMG-IV): sequencing the most valuable type-strain genomes for metagenomic binning, comparative biology and taxonomic classification.</title>
        <authorList>
            <person name="Goeker M."/>
        </authorList>
    </citation>
    <scope>NUCLEOTIDE SEQUENCE [LARGE SCALE GENOMIC DNA]</scope>
    <source>
        <strain evidence="13 14">DSM 2132</strain>
    </source>
</reference>
<dbReference type="Proteomes" id="UP000295399">
    <property type="component" value="Unassembled WGS sequence"/>
</dbReference>
<evidence type="ECO:0000256" key="10">
    <source>
        <dbReference type="SAM" id="MobiDB-lite"/>
    </source>
</evidence>
<dbReference type="SUPFAM" id="SSF52540">
    <property type="entry name" value="P-loop containing nucleoside triphosphate hydrolases"/>
    <property type="match status" value="1"/>
</dbReference>
<evidence type="ECO:0000256" key="4">
    <source>
        <dbReference type="ARBA" id="ARBA00022806"/>
    </source>
</evidence>
<evidence type="ECO:0000256" key="6">
    <source>
        <dbReference type="ARBA" id="ARBA00023125"/>
    </source>
</evidence>
<dbReference type="CDD" id="cd18796">
    <property type="entry name" value="SF2_C_LHR"/>
    <property type="match status" value="1"/>
</dbReference>
<evidence type="ECO:0000256" key="5">
    <source>
        <dbReference type="ARBA" id="ARBA00022840"/>
    </source>
</evidence>
<dbReference type="PROSITE" id="PS51194">
    <property type="entry name" value="HELICASE_CTER"/>
    <property type="match status" value="1"/>
</dbReference>
<keyword evidence="2" id="KW-0227">DNA damage</keyword>
<dbReference type="GO" id="GO:0003677">
    <property type="term" value="F:DNA binding"/>
    <property type="evidence" value="ECO:0007669"/>
    <property type="project" value="UniProtKB-KW"/>
</dbReference>
<keyword evidence="6" id="KW-0238">DNA-binding</keyword>
<dbReference type="SMART" id="SM00487">
    <property type="entry name" value="DEXDc"/>
    <property type="match status" value="1"/>
</dbReference>
<dbReference type="Pfam" id="PF19306">
    <property type="entry name" value="WHD_Lhr"/>
    <property type="match status" value="1"/>
</dbReference>
<comment type="similarity">
    <text evidence="9">Belongs to the Lhr helicase family. Lhr-Core subfamily.</text>
</comment>
<feature type="domain" description="Helicase C-terminal" evidence="12">
    <location>
        <begin position="247"/>
        <end position="390"/>
    </location>
</feature>
<comment type="caution">
    <text evidence="13">The sequence shown here is derived from an EMBL/GenBank/DDBJ whole genome shotgun (WGS) entry which is preliminary data.</text>
</comment>
<dbReference type="InterPro" id="IPR014001">
    <property type="entry name" value="Helicase_ATP-bd"/>
</dbReference>
<dbReference type="OrthoDB" id="9815222at2"/>
<dbReference type="SMART" id="SM00490">
    <property type="entry name" value="HELICc"/>
    <property type="match status" value="1"/>
</dbReference>
<evidence type="ECO:0000256" key="7">
    <source>
        <dbReference type="ARBA" id="ARBA00023204"/>
    </source>
</evidence>
<sequence>MTVQPTAPASDATPALPEPIAGWLAARGWSLHAHQRALLATPGHALLLAPTGAGKTLAGFLPSLKALIERPRDGLHTLYVSPLKALAADVARNIERPVAEMGVAIRAETRTGDTAQSAKDRQRRDPPQILLTTPESLALLLSSHEAVRLFAGLERIVIDEVHAFAPTKRGQLLSLGLARLAQLAPAAARIGLSATVRDVDAYRRWLAPAAEADRVALVSAPPGPAADIQMMVPQARIPWSGHTGRHALAAVYDQIKAHRTTLVFVNTRSIAERVFQDLWALNEDGLEIALHHGSLARDRRVAVEAAMARGGLRAVVCTASLDLGLDWGDVDLVVQLGAPKGASRLVQRIGRANHRFDQPSKALLVPGNRFEYLEAQAALDAVRAGELDGEPFGPGGLDVLAQHILGCACAAPVCADALYDEVRQAAPYAALSRADFDDAFDYVVRGGYALRRYNQYRRLVEDEQGRWRALGPKVVRQYRMNAGTIVDAPMLEVKFKNGRVLGTVEEWFALGLSPGDTFVFAGQVLAFEALDQRGLIVTRPRRGAEPMVPIYAGARMPLSTHLADRVRAMLADRAGWQRFAPPVRQWLAMQARVSDLPGPDGLLVETFPRGLGERRRHYLVAYCFEGRNAHQTLGMLVTKRLERLGRRPMGFVATDYVLAVWSLDPVAEPAALFAPDILVRELADWMAETSMLKRTFREVSTIAGLIDKKHPGAEKTGRQVTFNADLIYDVLRKYDPDHVLLRATWADASGRLTDLDRLRAHLERIEGRIRHRALGRVSPLAVPVLLEIGREQVSGAHQDAHLVDAEALIAEATEGLDTPADGPETEPETGIDRNTETDPNVA</sequence>
<dbReference type="InterPro" id="IPR045628">
    <property type="entry name" value="Lhr_WH_dom"/>
</dbReference>
<feature type="domain" description="Helicase ATP-binding" evidence="11">
    <location>
        <begin position="36"/>
        <end position="198"/>
    </location>
</feature>
<dbReference type="InterPro" id="IPR011545">
    <property type="entry name" value="DEAD/DEAH_box_helicase_dom"/>
</dbReference>
<dbReference type="GO" id="GO:0016887">
    <property type="term" value="F:ATP hydrolysis activity"/>
    <property type="evidence" value="ECO:0007669"/>
    <property type="project" value="TreeGrafter"/>
</dbReference>
<evidence type="ECO:0000256" key="1">
    <source>
        <dbReference type="ARBA" id="ARBA00022741"/>
    </source>
</evidence>
<dbReference type="AlphaFoldDB" id="A0A4R2PSE7"/>
<feature type="region of interest" description="Disordered" evidence="10">
    <location>
        <begin position="814"/>
        <end position="842"/>
    </location>
</feature>
<gene>
    <name evidence="13" type="ORF">EV659_102286</name>
</gene>
<dbReference type="EMBL" id="SLXO01000002">
    <property type="protein sequence ID" value="TCP37878.1"/>
    <property type="molecule type" value="Genomic_DNA"/>
</dbReference>